<evidence type="ECO:0000313" key="1">
    <source>
        <dbReference type="EMBL" id="KAA3681888.1"/>
    </source>
</evidence>
<evidence type="ECO:0000313" key="2">
    <source>
        <dbReference type="Proteomes" id="UP000324629"/>
    </source>
</evidence>
<dbReference type="AlphaFoldDB" id="A0A5J4P3G6"/>
<proteinExistence type="predicted"/>
<organism evidence="1 2">
    <name type="scientific">Paragonimus westermani</name>
    <dbReference type="NCBI Taxonomy" id="34504"/>
    <lineage>
        <taxon>Eukaryota</taxon>
        <taxon>Metazoa</taxon>
        <taxon>Spiralia</taxon>
        <taxon>Lophotrochozoa</taxon>
        <taxon>Platyhelminthes</taxon>
        <taxon>Trematoda</taxon>
        <taxon>Digenea</taxon>
        <taxon>Plagiorchiida</taxon>
        <taxon>Troglotremata</taxon>
        <taxon>Troglotrematidae</taxon>
        <taxon>Paragonimus</taxon>
    </lineage>
</organism>
<accession>A0A5J4P3G6</accession>
<dbReference type="EMBL" id="QNGE01000107">
    <property type="protein sequence ID" value="KAA3681888.1"/>
    <property type="molecule type" value="Genomic_DNA"/>
</dbReference>
<name>A0A5J4P3G6_9TREM</name>
<comment type="caution">
    <text evidence="1">The sequence shown here is derived from an EMBL/GenBank/DDBJ whole genome shotgun (WGS) entry which is preliminary data.</text>
</comment>
<protein>
    <submittedName>
        <fullName evidence="1">Uncharacterized protein</fullName>
    </submittedName>
</protein>
<reference evidence="1 2" key="1">
    <citation type="journal article" date="2019" name="Gigascience">
        <title>Whole-genome sequence of the oriental lung fluke Paragonimus westermani.</title>
        <authorList>
            <person name="Oey H."/>
            <person name="Zakrzewski M."/>
            <person name="Narain K."/>
            <person name="Devi K.R."/>
            <person name="Agatsuma T."/>
            <person name="Nawaratna S."/>
            <person name="Gobert G.N."/>
            <person name="Jones M.K."/>
            <person name="Ragan M.A."/>
            <person name="McManus D.P."/>
            <person name="Krause L."/>
        </authorList>
    </citation>
    <scope>NUCLEOTIDE SEQUENCE [LARGE SCALE GENOMIC DNA]</scope>
    <source>
        <strain evidence="1 2">IND2009</strain>
    </source>
</reference>
<keyword evidence="2" id="KW-1185">Reference proteome</keyword>
<sequence>MHEDKRMQHQCTTKEALMVNDLIVAHVGRVLNCIRIIKSQLGCFYEFANLEPLRQEVKLLTNLLCVEVAKSNISFPSTKSGKMSPNSDCSSSMTAQEALSQVLSTTPLPATPKVYITTRTSALDASKNNGKNSYGRAKLHIPDSNTTVPDLVQLPPTPNSVHLDITLATRSFCLLESLMKLVYTTHLQRKSPNPTETPGAIDPISMSLVHIHQARRVLNQLREVIDRINNRRHVDRILINLRRRSTIKSLMYMIDQESNKNSPWRI</sequence>
<dbReference type="Proteomes" id="UP000324629">
    <property type="component" value="Unassembled WGS sequence"/>
</dbReference>
<gene>
    <name evidence="1" type="ORF">DEA37_0001637</name>
</gene>